<proteinExistence type="predicted"/>
<name>A0AAE7BDB6_9BACT</name>
<evidence type="ECO:0000313" key="1">
    <source>
        <dbReference type="EMBL" id="QKF68195.1"/>
    </source>
</evidence>
<accession>A0AAE7BDB6</accession>
<keyword evidence="2" id="KW-1185">Reference proteome</keyword>
<sequence>MAKLKNKRSIIQKVINKHTLINKKTISQLTIKIDSRLDEALKILSSELNISKNRLIEDILFESGILQEVDENYVELDNE</sequence>
<gene>
    <name evidence="1" type="ORF">AVENP_2713</name>
</gene>
<reference evidence="1 2" key="1">
    <citation type="submission" date="2020-05" db="EMBL/GenBank/DDBJ databases">
        <title>Complete genome sequencing of Campylobacter and Arcobacter type strains.</title>
        <authorList>
            <person name="Miller W.G."/>
            <person name="Yee E."/>
        </authorList>
    </citation>
    <scope>NUCLEOTIDE SEQUENCE [LARGE SCALE GENOMIC DNA]</scope>
    <source>
        <strain evidence="1 2">LMG 26156</strain>
    </source>
</reference>
<protein>
    <submittedName>
        <fullName evidence="1">Uncharacterized protein</fullName>
    </submittedName>
</protein>
<dbReference type="RefSeq" id="WP_128359923.1">
    <property type="nucleotide sequence ID" value="NZ_CP053840.1"/>
</dbReference>
<dbReference type="AlphaFoldDB" id="A0AAE7BDB6"/>
<organism evidence="1 2">
    <name type="scientific">Arcobacter venerupis</name>
    <dbReference type="NCBI Taxonomy" id="1054033"/>
    <lineage>
        <taxon>Bacteria</taxon>
        <taxon>Pseudomonadati</taxon>
        <taxon>Campylobacterota</taxon>
        <taxon>Epsilonproteobacteria</taxon>
        <taxon>Campylobacterales</taxon>
        <taxon>Arcobacteraceae</taxon>
        <taxon>Arcobacter</taxon>
    </lineage>
</organism>
<dbReference type="Proteomes" id="UP000503482">
    <property type="component" value="Chromosome"/>
</dbReference>
<dbReference type="EMBL" id="CP053840">
    <property type="protein sequence ID" value="QKF68195.1"/>
    <property type="molecule type" value="Genomic_DNA"/>
</dbReference>
<dbReference type="KEGG" id="avp:AVENP_2713"/>
<evidence type="ECO:0000313" key="2">
    <source>
        <dbReference type="Proteomes" id="UP000503482"/>
    </source>
</evidence>